<evidence type="ECO:0000313" key="2">
    <source>
        <dbReference type="EMBL" id="KAE8665942.1"/>
    </source>
</evidence>
<accession>A0A6A2WW32</accession>
<comment type="caution">
    <text evidence="2">The sequence shown here is derived from an EMBL/GenBank/DDBJ whole genome shotgun (WGS) entry which is preliminary data.</text>
</comment>
<keyword evidence="3" id="KW-1185">Reference proteome</keyword>
<dbReference type="PANTHER" id="PTHR33116">
    <property type="entry name" value="REVERSE TRANSCRIPTASE ZINC-BINDING DOMAIN-CONTAINING PROTEIN-RELATED-RELATED"/>
    <property type="match status" value="1"/>
</dbReference>
<dbReference type="Pfam" id="PF00078">
    <property type="entry name" value="RVT_1"/>
    <property type="match status" value="1"/>
</dbReference>
<dbReference type="Proteomes" id="UP000436088">
    <property type="component" value="Unassembled WGS sequence"/>
</dbReference>
<name>A0A6A2WW32_HIBSY</name>
<dbReference type="EMBL" id="VEPZ02001604">
    <property type="protein sequence ID" value="KAE8665942.1"/>
    <property type="molecule type" value="Genomic_DNA"/>
</dbReference>
<dbReference type="SUPFAM" id="SSF56672">
    <property type="entry name" value="DNA/RNA polymerases"/>
    <property type="match status" value="1"/>
</dbReference>
<dbReference type="InterPro" id="IPR043502">
    <property type="entry name" value="DNA/RNA_pol_sf"/>
</dbReference>
<organism evidence="2 3">
    <name type="scientific">Hibiscus syriacus</name>
    <name type="common">Rose of Sharon</name>
    <dbReference type="NCBI Taxonomy" id="106335"/>
    <lineage>
        <taxon>Eukaryota</taxon>
        <taxon>Viridiplantae</taxon>
        <taxon>Streptophyta</taxon>
        <taxon>Embryophyta</taxon>
        <taxon>Tracheophyta</taxon>
        <taxon>Spermatophyta</taxon>
        <taxon>Magnoliopsida</taxon>
        <taxon>eudicotyledons</taxon>
        <taxon>Gunneridae</taxon>
        <taxon>Pentapetalae</taxon>
        <taxon>rosids</taxon>
        <taxon>malvids</taxon>
        <taxon>Malvales</taxon>
        <taxon>Malvaceae</taxon>
        <taxon>Malvoideae</taxon>
        <taxon>Hibiscus</taxon>
    </lineage>
</organism>
<protein>
    <recommendedName>
        <fullName evidence="1">Reverse transcriptase domain-containing protein</fullName>
    </recommendedName>
</protein>
<dbReference type="PROSITE" id="PS50878">
    <property type="entry name" value="RT_POL"/>
    <property type="match status" value="1"/>
</dbReference>
<proteinExistence type="predicted"/>
<gene>
    <name evidence="2" type="ORF">F3Y22_tig00112523pilonHSYRG00172</name>
</gene>
<dbReference type="AlphaFoldDB" id="A0A6A2WW32"/>
<evidence type="ECO:0000259" key="1">
    <source>
        <dbReference type="PROSITE" id="PS50878"/>
    </source>
</evidence>
<dbReference type="PANTHER" id="PTHR33116:SF75">
    <property type="entry name" value="RIBONUCLEASE H PROTEIN"/>
    <property type="match status" value="1"/>
</dbReference>
<sequence length="656" mass="74501">MWTVARKEEREWLQKYRLNWFKEGGFNEVKTIPLKKFDIPLKRINPASKRLIESPFSEEEVLHTIQSFDSSSAPDFRPISLVDSMYKIVSRLLAKRLVSCLSEVIGEHQFAFMAGKQIANSSLITNEVIDGLSKRKKATILIKADFYKAFDAVDWQFLNLILKKIGFGKRWRNWVNLCISTPSIAILINGSPTNSFSMKKGLRQGCSLSLLLFNIVGEVLNEMLQKASDIRLCRGVEVGSGGLVLSHIQFADDLIIFLDSNNESIANFFRILKIFEVAAGLKLYMTKTLLMGVNLDYSCVKSRAYLFHCGCAKLPSSYLGLSLGDQKISKLLWKPILDKVSMRLQSWKGKLLSLGGRLTLIKTVLANLPVYLMSIFPMPKAIADQINSRIVNFIWNSNSERSIHWIKWDTICKPKSHGGLDFFDVNIRNRSLLNKWIWRYSVENDSLWRKIVVAKYNYDHDAILPKTVKYKSSSWVWRSIENPSGSFVSDFLGDLRLVMDNGHNIDFWTEKISLKSSFPRIFSLVVNKCEKIKEFGCWVLVLNRAVSAEHGRDRVFWSGALDGIYTPKAVCCKVLCEGLLEDPVWKSVWCNLVPPKVAAFVWKAVRLRLSVMVKLAKRGVDCSDQWCQTSFAIRQLSFIVSGNGLSCCSVSSAVSS</sequence>
<evidence type="ECO:0000313" key="3">
    <source>
        <dbReference type="Proteomes" id="UP000436088"/>
    </source>
</evidence>
<feature type="domain" description="Reverse transcriptase" evidence="1">
    <location>
        <begin position="33"/>
        <end position="323"/>
    </location>
</feature>
<reference evidence="2" key="1">
    <citation type="submission" date="2019-09" db="EMBL/GenBank/DDBJ databases">
        <title>Draft genome information of white flower Hibiscus syriacus.</title>
        <authorList>
            <person name="Kim Y.-M."/>
        </authorList>
    </citation>
    <scope>NUCLEOTIDE SEQUENCE [LARGE SCALE GENOMIC DNA]</scope>
    <source>
        <strain evidence="2">YM2019G1</strain>
    </source>
</reference>
<dbReference type="CDD" id="cd01650">
    <property type="entry name" value="RT_nLTR_like"/>
    <property type="match status" value="1"/>
</dbReference>
<dbReference type="InterPro" id="IPR000477">
    <property type="entry name" value="RT_dom"/>
</dbReference>